<dbReference type="InterPro" id="IPR004307">
    <property type="entry name" value="TspO_MBR"/>
</dbReference>
<proteinExistence type="inferred from homology"/>
<evidence type="ECO:0000256" key="5">
    <source>
        <dbReference type="ARBA" id="ARBA00023136"/>
    </source>
</evidence>
<dbReference type="EMBL" id="BEZZ01000053">
    <property type="protein sequence ID" value="GCC24324.1"/>
    <property type="molecule type" value="Genomic_DNA"/>
</dbReference>
<organism evidence="7 8">
    <name type="scientific">Chiloscyllium punctatum</name>
    <name type="common">Brownbanded bambooshark</name>
    <name type="synonym">Hemiscyllium punctatum</name>
    <dbReference type="NCBI Taxonomy" id="137246"/>
    <lineage>
        <taxon>Eukaryota</taxon>
        <taxon>Metazoa</taxon>
        <taxon>Chordata</taxon>
        <taxon>Craniata</taxon>
        <taxon>Vertebrata</taxon>
        <taxon>Chondrichthyes</taxon>
        <taxon>Elasmobranchii</taxon>
        <taxon>Galeomorphii</taxon>
        <taxon>Galeoidea</taxon>
        <taxon>Orectolobiformes</taxon>
        <taxon>Hemiscylliidae</taxon>
        <taxon>Chiloscyllium</taxon>
    </lineage>
</organism>
<dbReference type="GO" id="GO:0005741">
    <property type="term" value="C:mitochondrial outer membrane"/>
    <property type="evidence" value="ECO:0007669"/>
    <property type="project" value="TreeGrafter"/>
</dbReference>
<keyword evidence="8" id="KW-1185">Reference proteome</keyword>
<feature type="transmembrane region" description="Helical" evidence="6">
    <location>
        <begin position="107"/>
        <end position="129"/>
    </location>
</feature>
<dbReference type="CDD" id="cd15904">
    <property type="entry name" value="TSPO_MBR"/>
    <property type="match status" value="1"/>
</dbReference>
<reference evidence="7 8" key="1">
    <citation type="journal article" date="2018" name="Nat. Ecol. Evol.">
        <title>Shark genomes provide insights into elasmobranch evolution and the origin of vertebrates.</title>
        <authorList>
            <person name="Hara Y"/>
            <person name="Yamaguchi K"/>
            <person name="Onimaru K"/>
            <person name="Kadota M"/>
            <person name="Koyanagi M"/>
            <person name="Keeley SD"/>
            <person name="Tatsumi K"/>
            <person name="Tanaka K"/>
            <person name="Motone F"/>
            <person name="Kageyama Y"/>
            <person name="Nozu R"/>
            <person name="Adachi N"/>
            <person name="Nishimura O"/>
            <person name="Nakagawa R"/>
            <person name="Tanegashima C"/>
            <person name="Kiyatake I"/>
            <person name="Matsumoto R"/>
            <person name="Murakumo K"/>
            <person name="Nishida K"/>
            <person name="Terakita A"/>
            <person name="Kuratani S"/>
            <person name="Sato K"/>
            <person name="Hyodo S Kuraku.S."/>
        </authorList>
    </citation>
    <scope>NUCLEOTIDE SEQUENCE [LARGE SCALE GENOMIC DNA]</scope>
</reference>
<protein>
    <recommendedName>
        <fullName evidence="9">Peripheral-type benzodiazepine receptor</fullName>
    </recommendedName>
</protein>
<dbReference type="PANTHER" id="PTHR10057:SF4">
    <property type="entry name" value="TRANSLOCATOR PROTEIN 2"/>
    <property type="match status" value="1"/>
</dbReference>
<evidence type="ECO:0000313" key="7">
    <source>
        <dbReference type="EMBL" id="GCC24324.1"/>
    </source>
</evidence>
<evidence type="ECO:0000256" key="1">
    <source>
        <dbReference type="ARBA" id="ARBA00004141"/>
    </source>
</evidence>
<evidence type="ECO:0000313" key="8">
    <source>
        <dbReference type="Proteomes" id="UP000287033"/>
    </source>
</evidence>
<feature type="transmembrane region" description="Helical" evidence="6">
    <location>
        <begin position="6"/>
        <end position="26"/>
    </location>
</feature>
<evidence type="ECO:0000256" key="3">
    <source>
        <dbReference type="ARBA" id="ARBA00022692"/>
    </source>
</evidence>
<dbReference type="PANTHER" id="PTHR10057">
    <property type="entry name" value="PERIPHERAL-TYPE BENZODIAZEPINE RECEPTOR"/>
    <property type="match status" value="1"/>
</dbReference>
<name>A0A401S1P6_CHIPU</name>
<dbReference type="AlphaFoldDB" id="A0A401S1P6"/>
<dbReference type="PIRSF" id="PIRSF005859">
    <property type="entry name" value="PBR"/>
    <property type="match status" value="1"/>
</dbReference>
<dbReference type="OMA" id="SWYPINK"/>
<dbReference type="STRING" id="137246.A0A401S1P6"/>
<feature type="transmembrane region" description="Helical" evidence="6">
    <location>
        <begin position="80"/>
        <end position="100"/>
    </location>
</feature>
<feature type="transmembrane region" description="Helical" evidence="6">
    <location>
        <begin position="135"/>
        <end position="155"/>
    </location>
</feature>
<evidence type="ECO:0008006" key="9">
    <source>
        <dbReference type="Google" id="ProtNLM"/>
    </source>
</evidence>
<comment type="caution">
    <text evidence="7">The sequence shown here is derived from an EMBL/GenBank/DDBJ whole genome shotgun (WGS) entry which is preliminary data.</text>
</comment>
<keyword evidence="3 6" id="KW-0812">Transmembrane</keyword>
<dbReference type="Pfam" id="PF03073">
    <property type="entry name" value="TspO_MBR"/>
    <property type="match status" value="1"/>
</dbReference>
<dbReference type="FunFam" id="1.20.1260.100:FF:000001">
    <property type="entry name" value="translocator protein 2"/>
    <property type="match status" value="1"/>
</dbReference>
<evidence type="ECO:0000256" key="2">
    <source>
        <dbReference type="ARBA" id="ARBA00007524"/>
    </source>
</evidence>
<dbReference type="Gene3D" id="1.20.1260.100">
    <property type="entry name" value="TspO/MBR protein"/>
    <property type="match status" value="1"/>
</dbReference>
<dbReference type="InterPro" id="IPR038330">
    <property type="entry name" value="TspO/MBR-related_sf"/>
</dbReference>
<evidence type="ECO:0000256" key="4">
    <source>
        <dbReference type="ARBA" id="ARBA00022989"/>
    </source>
</evidence>
<keyword evidence="5 6" id="KW-0472">Membrane</keyword>
<comment type="subcellular location">
    <subcellularLocation>
        <location evidence="1">Membrane</location>
        <topology evidence="1">Multi-pass membrane protein</topology>
    </subcellularLocation>
</comment>
<comment type="similarity">
    <text evidence="2">Belongs to the TspO/BZRP family.</text>
</comment>
<dbReference type="OrthoDB" id="8841220at2759"/>
<feature type="transmembrane region" description="Helical" evidence="6">
    <location>
        <begin position="47"/>
        <end position="68"/>
    </location>
</feature>
<keyword evidence="4 6" id="KW-1133">Transmembrane helix</keyword>
<accession>A0A401S1P6</accession>
<gene>
    <name evidence="7" type="ORF">chiPu_0002724</name>
</gene>
<sequence length="165" mass="18603">MAPVWAQIVGFATLPHVGGLLGWYLGRSQVPTWFAQLKKPWWQPPNKIIPVVWTALYTGMGYASYLIWRDLGGFTNAALIPLGLYGTQLTLNWAFSVIFFGTHKLNLALIEAFCLYGSVVGTMVSWYPINKTATLLMVPYLAWLTLATALTYCIWRDNPDKKKRS</sequence>
<dbReference type="Proteomes" id="UP000287033">
    <property type="component" value="Unassembled WGS sequence"/>
</dbReference>
<evidence type="ECO:0000256" key="6">
    <source>
        <dbReference type="SAM" id="Phobius"/>
    </source>
</evidence>